<organism evidence="3 4">
    <name type="scientific">Aurantiacibacter rhizosphaerae</name>
    <dbReference type="NCBI Taxonomy" id="2691582"/>
    <lineage>
        <taxon>Bacteria</taxon>
        <taxon>Pseudomonadati</taxon>
        <taxon>Pseudomonadota</taxon>
        <taxon>Alphaproteobacteria</taxon>
        <taxon>Sphingomonadales</taxon>
        <taxon>Erythrobacteraceae</taxon>
        <taxon>Aurantiacibacter</taxon>
    </lineage>
</organism>
<dbReference type="InterPro" id="IPR001296">
    <property type="entry name" value="Glyco_trans_1"/>
</dbReference>
<dbReference type="PANTHER" id="PTHR45947">
    <property type="entry name" value="SULFOQUINOVOSYL TRANSFERASE SQD2"/>
    <property type="match status" value="1"/>
</dbReference>
<evidence type="ECO:0000259" key="1">
    <source>
        <dbReference type="Pfam" id="PF00534"/>
    </source>
</evidence>
<dbReference type="SUPFAM" id="SSF53756">
    <property type="entry name" value="UDP-Glycosyltransferase/glycogen phosphorylase"/>
    <property type="match status" value="1"/>
</dbReference>
<dbReference type="Pfam" id="PF13579">
    <property type="entry name" value="Glyco_trans_4_4"/>
    <property type="match status" value="1"/>
</dbReference>
<sequence length="406" mass="44726">MKLLFVNRFFHPDQSATSVMLSDLLSELNTTRRECVVITGSGVHTEGGDLEQRNFENVSIIRVPSLKNGNPSMAGRLLNFLLFYLGIIVVGLWRFERGDCVVCLTDPPLISVPVSIVARLKGAKVVNWLQDIYPETATILGFGSDDKLAIRLMRKLRDRSLKDASVNVCIGAAMKQRVRSLGVSEHQIRVIPNWTDEDGLAPMPISANPLRKEWDLSEESLIVGYSGNLGRAHDVDTMVDAGRRLIATGHTNLEFLFVGGGAKLALLPSVAEEPEIAPHFKIRGYRPRSELRLSLAVADIHWLSLEPELEGLIVPSKFYGAIAAGRPMIFIGETKGEVAGLIREADCGESFCKGDVQGVADYLARLASDCELRDALGRNARAFCEQELRRSGRISAWDELLTEMVA</sequence>
<keyword evidence="4" id="KW-1185">Reference proteome</keyword>
<comment type="caution">
    <text evidence="3">The sequence shown here is derived from an EMBL/GenBank/DDBJ whole genome shotgun (WGS) entry which is preliminary data.</text>
</comment>
<dbReference type="Proteomes" id="UP000461409">
    <property type="component" value="Unassembled WGS sequence"/>
</dbReference>
<feature type="domain" description="Glycosyl transferase family 1" evidence="1">
    <location>
        <begin position="210"/>
        <end position="382"/>
    </location>
</feature>
<dbReference type="Pfam" id="PF00534">
    <property type="entry name" value="Glycos_transf_1"/>
    <property type="match status" value="1"/>
</dbReference>
<dbReference type="EMBL" id="WUBR01000001">
    <property type="protein sequence ID" value="MWV26961.1"/>
    <property type="molecule type" value="Genomic_DNA"/>
</dbReference>
<proteinExistence type="predicted"/>
<dbReference type="RefSeq" id="WP_160484580.1">
    <property type="nucleotide sequence ID" value="NZ_WUBR01000001.1"/>
</dbReference>
<evidence type="ECO:0000259" key="2">
    <source>
        <dbReference type="Pfam" id="PF13579"/>
    </source>
</evidence>
<feature type="domain" description="Glycosyltransferase subfamily 4-like N-terminal" evidence="2">
    <location>
        <begin position="21"/>
        <end position="194"/>
    </location>
</feature>
<name>A0A844X988_9SPHN</name>
<dbReference type="InterPro" id="IPR028098">
    <property type="entry name" value="Glyco_trans_4-like_N"/>
</dbReference>
<dbReference type="CDD" id="cd03794">
    <property type="entry name" value="GT4_WbuB-like"/>
    <property type="match status" value="1"/>
</dbReference>
<protein>
    <submittedName>
        <fullName evidence="3">Glycosyltransferase</fullName>
    </submittedName>
</protein>
<keyword evidence="3" id="KW-0808">Transferase</keyword>
<reference evidence="3 4" key="2">
    <citation type="submission" date="2020-02" db="EMBL/GenBank/DDBJ databases">
        <title>Erythrobacter dongmakensis sp. nov., isolated from a tidal mudflat.</title>
        <authorList>
            <person name="Kim I.S."/>
        </authorList>
    </citation>
    <scope>NUCLEOTIDE SEQUENCE [LARGE SCALE GENOMIC DNA]</scope>
    <source>
        <strain evidence="3 4">GH3-10</strain>
    </source>
</reference>
<dbReference type="GO" id="GO:0016758">
    <property type="term" value="F:hexosyltransferase activity"/>
    <property type="evidence" value="ECO:0007669"/>
    <property type="project" value="TreeGrafter"/>
</dbReference>
<evidence type="ECO:0000313" key="3">
    <source>
        <dbReference type="EMBL" id="MWV26961.1"/>
    </source>
</evidence>
<dbReference type="InterPro" id="IPR050194">
    <property type="entry name" value="Glycosyltransferase_grp1"/>
</dbReference>
<dbReference type="Gene3D" id="3.40.50.2000">
    <property type="entry name" value="Glycogen Phosphorylase B"/>
    <property type="match status" value="2"/>
</dbReference>
<reference evidence="3 4" key="1">
    <citation type="submission" date="2019-12" db="EMBL/GenBank/DDBJ databases">
        <authorList>
            <person name="Lee S.D."/>
        </authorList>
    </citation>
    <scope>NUCLEOTIDE SEQUENCE [LARGE SCALE GENOMIC DNA]</scope>
    <source>
        <strain evidence="3 4">GH3-10</strain>
    </source>
</reference>
<dbReference type="PANTHER" id="PTHR45947:SF3">
    <property type="entry name" value="SULFOQUINOVOSYL TRANSFERASE SQD2"/>
    <property type="match status" value="1"/>
</dbReference>
<dbReference type="AlphaFoldDB" id="A0A844X988"/>
<accession>A0A844X988</accession>
<gene>
    <name evidence="3" type="ORF">GRF63_03485</name>
</gene>
<evidence type="ECO:0000313" key="4">
    <source>
        <dbReference type="Proteomes" id="UP000461409"/>
    </source>
</evidence>